<dbReference type="Proteomes" id="UP000530234">
    <property type="component" value="Unassembled WGS sequence"/>
</dbReference>
<evidence type="ECO:0000313" key="4">
    <source>
        <dbReference type="EMBL" id="MBB0230742.1"/>
    </source>
</evidence>
<gene>
    <name evidence="4" type="ORF">FOE67_14765</name>
</gene>
<organism evidence="4 5">
    <name type="scientific">Streptomyces calidiresistens</name>
    <dbReference type="NCBI Taxonomy" id="1485586"/>
    <lineage>
        <taxon>Bacteria</taxon>
        <taxon>Bacillati</taxon>
        <taxon>Actinomycetota</taxon>
        <taxon>Actinomycetes</taxon>
        <taxon>Kitasatosporales</taxon>
        <taxon>Streptomycetaceae</taxon>
        <taxon>Streptomyces</taxon>
    </lineage>
</organism>
<keyword evidence="5" id="KW-1185">Reference proteome</keyword>
<feature type="region of interest" description="Disordered" evidence="2">
    <location>
        <begin position="1"/>
        <end position="26"/>
    </location>
</feature>
<dbReference type="InterPro" id="IPR001466">
    <property type="entry name" value="Beta-lactam-related"/>
</dbReference>
<dbReference type="RefSeq" id="WP_182664469.1">
    <property type="nucleotide sequence ID" value="NZ_VKHS01000342.1"/>
</dbReference>
<dbReference type="Pfam" id="PF00144">
    <property type="entry name" value="Beta-lactamase"/>
    <property type="match status" value="1"/>
</dbReference>
<dbReference type="InterPro" id="IPR050789">
    <property type="entry name" value="Diverse_Enzym_Activities"/>
</dbReference>
<dbReference type="PANTHER" id="PTHR43283">
    <property type="entry name" value="BETA-LACTAMASE-RELATED"/>
    <property type="match status" value="1"/>
</dbReference>
<evidence type="ECO:0000313" key="5">
    <source>
        <dbReference type="Proteomes" id="UP000530234"/>
    </source>
</evidence>
<dbReference type="AlphaFoldDB" id="A0A7W3T4G2"/>
<feature type="compositionally biased region" description="Basic and acidic residues" evidence="2">
    <location>
        <begin position="1"/>
        <end position="11"/>
    </location>
</feature>
<dbReference type="SUPFAM" id="SSF56601">
    <property type="entry name" value="beta-lactamase/transpeptidase-like"/>
    <property type="match status" value="1"/>
</dbReference>
<protein>
    <submittedName>
        <fullName evidence="4">Serine hydrolase</fullName>
    </submittedName>
</protein>
<evidence type="ECO:0000256" key="1">
    <source>
        <dbReference type="ARBA" id="ARBA00022801"/>
    </source>
</evidence>
<name>A0A7W3T4G2_9ACTN</name>
<comment type="caution">
    <text evidence="4">The sequence shown here is derived from an EMBL/GenBank/DDBJ whole genome shotgun (WGS) entry which is preliminary data.</text>
</comment>
<dbReference type="PANTHER" id="PTHR43283:SF11">
    <property type="entry name" value="BETA-LACTAMASE-RELATED DOMAIN-CONTAINING PROTEIN"/>
    <property type="match status" value="1"/>
</dbReference>
<proteinExistence type="predicted"/>
<reference evidence="5" key="1">
    <citation type="submission" date="2019-10" db="EMBL/GenBank/DDBJ databases">
        <title>Streptomyces sp. nov., a novel actinobacterium isolated from alkaline environment.</title>
        <authorList>
            <person name="Golinska P."/>
        </authorList>
    </citation>
    <scope>NUCLEOTIDE SEQUENCE [LARGE SCALE GENOMIC DNA]</scope>
    <source>
        <strain evidence="5">DSM 42108</strain>
    </source>
</reference>
<dbReference type="Gene3D" id="3.40.710.10">
    <property type="entry name" value="DD-peptidase/beta-lactamase superfamily"/>
    <property type="match status" value="1"/>
</dbReference>
<sequence>MAAHHPVEDGRPSLTPATGTGIGDPDAELDALRREVDDLPRGARPRCGGVVVLAGRGPVDLLHHAAGWAVRWADRDRELPPERWEPVRPDTPFDLASLTKLLTAVLVVGLMERGELAPDTRVADRLPRFGAAGKDPITVRHLLAHTSGLRPELPLYDAPPGRRLEPLWREAPLHPPGTERTYSDLNFIALGALLEHVTGRRLDALLRERVTEPLGMTRTGFGPVPDAAATEDQRRPVAKLDRGMVRGTVHDENAFALGGIAGHAGVFSTAADLGRLCRALLTGGGPILAPRSVRLLLDPPGLGFAVDQPWFMGGLAGRGAAGHTGFTGTSLVLDRAGGGFLILLATTVHPVRPARPDSRFRAAAADRLARALAAGAGSPGDRRIGG</sequence>
<dbReference type="InterPro" id="IPR012338">
    <property type="entry name" value="Beta-lactam/transpept-like"/>
</dbReference>
<dbReference type="GO" id="GO:0016787">
    <property type="term" value="F:hydrolase activity"/>
    <property type="evidence" value="ECO:0007669"/>
    <property type="project" value="UniProtKB-KW"/>
</dbReference>
<keyword evidence="1 4" id="KW-0378">Hydrolase</keyword>
<evidence type="ECO:0000256" key="2">
    <source>
        <dbReference type="SAM" id="MobiDB-lite"/>
    </source>
</evidence>
<dbReference type="EMBL" id="VKHS01000342">
    <property type="protein sequence ID" value="MBB0230742.1"/>
    <property type="molecule type" value="Genomic_DNA"/>
</dbReference>
<feature type="domain" description="Beta-lactamase-related" evidence="3">
    <location>
        <begin position="47"/>
        <end position="365"/>
    </location>
</feature>
<evidence type="ECO:0000259" key="3">
    <source>
        <dbReference type="Pfam" id="PF00144"/>
    </source>
</evidence>
<accession>A0A7W3T4G2</accession>